<reference evidence="2 3" key="1">
    <citation type="submission" date="2020-08" db="EMBL/GenBank/DDBJ databases">
        <title>Genome public.</title>
        <authorList>
            <person name="Liu C."/>
            <person name="Sun Q."/>
        </authorList>
    </citation>
    <scope>NUCLEOTIDE SEQUENCE [LARGE SCALE GENOMIC DNA]</scope>
    <source>
        <strain evidence="2 3">BX14</strain>
    </source>
</reference>
<dbReference type="RefSeq" id="WP_118652376.1">
    <property type="nucleotide sequence ID" value="NZ_JACOOW010000006.1"/>
</dbReference>
<dbReference type="Proteomes" id="UP000653904">
    <property type="component" value="Unassembled WGS sequence"/>
</dbReference>
<evidence type="ECO:0000313" key="3">
    <source>
        <dbReference type="Proteomes" id="UP000653904"/>
    </source>
</evidence>
<name>A0AAW3X1N7_9CLOT</name>
<organism evidence="2 3">
    <name type="scientific">Clostridium segne</name>
    <dbReference type="NCBI Taxonomy" id="2763038"/>
    <lineage>
        <taxon>Bacteria</taxon>
        <taxon>Bacillati</taxon>
        <taxon>Bacillota</taxon>
        <taxon>Clostridia</taxon>
        <taxon>Eubacteriales</taxon>
        <taxon>Clostridiaceae</taxon>
        <taxon>Clostridium</taxon>
    </lineage>
</organism>
<feature type="transmembrane region" description="Helical" evidence="1">
    <location>
        <begin position="56"/>
        <end position="77"/>
    </location>
</feature>
<feature type="transmembrane region" description="Helical" evidence="1">
    <location>
        <begin position="89"/>
        <end position="117"/>
    </location>
</feature>
<keyword evidence="1" id="KW-0812">Transmembrane</keyword>
<keyword evidence="3" id="KW-1185">Reference proteome</keyword>
<accession>A0AAW3X1N7</accession>
<dbReference type="EMBL" id="JACOOW010000006">
    <property type="protein sequence ID" value="MBC5656531.1"/>
    <property type="molecule type" value="Genomic_DNA"/>
</dbReference>
<feature type="transmembrane region" description="Helical" evidence="1">
    <location>
        <begin position="31"/>
        <end position="50"/>
    </location>
</feature>
<evidence type="ECO:0000256" key="1">
    <source>
        <dbReference type="SAM" id="Phobius"/>
    </source>
</evidence>
<keyword evidence="1" id="KW-0472">Membrane</keyword>
<gene>
    <name evidence="2" type="ORF">H8S19_05515</name>
</gene>
<protein>
    <recommendedName>
        <fullName evidence="4">SxtJ</fullName>
    </recommendedName>
</protein>
<keyword evidence="1" id="KW-1133">Transmembrane helix</keyword>
<dbReference type="AlphaFoldDB" id="A0AAW3X1N7"/>
<proteinExistence type="predicted"/>
<comment type="caution">
    <text evidence="2">The sequence shown here is derived from an EMBL/GenBank/DDBJ whole genome shotgun (WGS) entry which is preliminary data.</text>
</comment>
<evidence type="ECO:0000313" key="2">
    <source>
        <dbReference type="EMBL" id="MBC5656531.1"/>
    </source>
</evidence>
<evidence type="ECO:0008006" key="4">
    <source>
        <dbReference type="Google" id="ProtNLM"/>
    </source>
</evidence>
<sequence length="132" mass="14770">MSMNTNQVLQDVTVEMTAEQEAYRKAEKRRFVIAVVIAILGTLTAFSESGDGNASLVGMMIGTPMAFLLFGGIPYGWNLVSKVTRYFEWILFLPIMGWLIYFGVKLMASMCCGWFFFGRECLVRIKAKGGRG</sequence>